<accession>A0ABP7LGA2</accession>
<dbReference type="RefSeq" id="WP_345278481.1">
    <property type="nucleotide sequence ID" value="NZ_BAABAJ010000002.1"/>
</dbReference>
<evidence type="ECO:0000256" key="1">
    <source>
        <dbReference type="SAM" id="MobiDB-lite"/>
    </source>
</evidence>
<reference evidence="3" key="1">
    <citation type="journal article" date="2019" name="Int. J. Syst. Evol. Microbiol.">
        <title>The Global Catalogue of Microorganisms (GCM) 10K type strain sequencing project: providing services to taxonomists for standard genome sequencing and annotation.</title>
        <authorList>
            <consortium name="The Broad Institute Genomics Platform"/>
            <consortium name="The Broad Institute Genome Sequencing Center for Infectious Disease"/>
            <person name="Wu L."/>
            <person name="Ma J."/>
        </authorList>
    </citation>
    <scope>NUCLEOTIDE SEQUENCE [LARGE SCALE GENOMIC DNA]</scope>
    <source>
        <strain evidence="3">JCM 16956</strain>
    </source>
</reference>
<evidence type="ECO:0008006" key="4">
    <source>
        <dbReference type="Google" id="ProtNLM"/>
    </source>
</evidence>
<evidence type="ECO:0000313" key="2">
    <source>
        <dbReference type="EMBL" id="GAA3899008.1"/>
    </source>
</evidence>
<organism evidence="2 3">
    <name type="scientific">Streptomyces gulbargensis</name>
    <dbReference type="NCBI Taxonomy" id="364901"/>
    <lineage>
        <taxon>Bacteria</taxon>
        <taxon>Bacillati</taxon>
        <taxon>Actinomycetota</taxon>
        <taxon>Actinomycetes</taxon>
        <taxon>Kitasatosporales</taxon>
        <taxon>Streptomycetaceae</taxon>
        <taxon>Streptomyces</taxon>
    </lineage>
</organism>
<proteinExistence type="predicted"/>
<sequence length="432" mass="46653">MTSAPRIDVSTSLRDSGAEPTSQELAELAASLATDVLFTLPLGSAGGAEPDATWQLTGERASGTAAVYYAEGRTHLRKPFLFADGFNYGPSNLPALYGHFNTPYEEGRPGFLDQLRARGFDIVLIGFDERHTHIQHNAEVARQAILRTVAERLGGEPLVVGGVSMGGIITRYALAKMENDGYDHQTATYLSYDSPHNGAWIPLVLQQMAYFFEKLAPAEPSQAALIRSPAAQQLLWAWVPDSTYTGEVATASELRREFVRELADLGNFPRRPRLLGVTNGRGDGVGRPLPAGEIAFDWQAIVASATARFQPDKGTEQPIGGMHAGLQVRRSTTSEVPALDGAPGGTLDSFGKVADAISAKISEEYRSGAFVPTVSAAALDHDPVTWDVDPNLDLRDQAPDRFHLDDVGFDTDNTTHGQVTAPLAEWILDRLT</sequence>
<feature type="region of interest" description="Disordered" evidence="1">
    <location>
        <begin position="1"/>
        <end position="20"/>
    </location>
</feature>
<dbReference type="Gene3D" id="3.40.50.1820">
    <property type="entry name" value="alpha/beta hydrolase"/>
    <property type="match status" value="1"/>
</dbReference>
<keyword evidence="3" id="KW-1185">Reference proteome</keyword>
<gene>
    <name evidence="2" type="ORF">GCM10022244_06510</name>
</gene>
<dbReference type="Proteomes" id="UP001501000">
    <property type="component" value="Unassembled WGS sequence"/>
</dbReference>
<dbReference type="InterPro" id="IPR029058">
    <property type="entry name" value="AB_hydrolase_fold"/>
</dbReference>
<evidence type="ECO:0000313" key="3">
    <source>
        <dbReference type="Proteomes" id="UP001501000"/>
    </source>
</evidence>
<protein>
    <recommendedName>
        <fullName evidence="4">Alpha/beta hydrolase</fullName>
    </recommendedName>
</protein>
<dbReference type="SUPFAM" id="SSF53474">
    <property type="entry name" value="alpha/beta-Hydrolases"/>
    <property type="match status" value="1"/>
</dbReference>
<name>A0ABP7LGA2_9ACTN</name>
<dbReference type="EMBL" id="BAABAJ010000002">
    <property type="protein sequence ID" value="GAA3899008.1"/>
    <property type="molecule type" value="Genomic_DNA"/>
</dbReference>
<comment type="caution">
    <text evidence="2">The sequence shown here is derived from an EMBL/GenBank/DDBJ whole genome shotgun (WGS) entry which is preliminary data.</text>
</comment>